<protein>
    <submittedName>
        <fullName evidence="1">Uncharacterized protein</fullName>
    </submittedName>
</protein>
<accession>A0AA37TQW8</accession>
<keyword evidence="2" id="KW-1185">Reference proteome</keyword>
<dbReference type="AlphaFoldDB" id="A0AA37TQW8"/>
<proteinExistence type="predicted"/>
<sequence length="55" mass="5746">MTQFATLPAEAPAAPSRTLLHGAAFVLLCLWTRSSPDELRDQLSAEAGACAALGF</sequence>
<comment type="caution">
    <text evidence="1">The sequence shown here is derived from an EMBL/GenBank/DDBJ whole genome shotgun (WGS) entry which is preliminary data.</text>
</comment>
<organism evidence="1 2">
    <name type="scientific">Methylobacterium tardum</name>
    <dbReference type="NCBI Taxonomy" id="374432"/>
    <lineage>
        <taxon>Bacteria</taxon>
        <taxon>Pseudomonadati</taxon>
        <taxon>Pseudomonadota</taxon>
        <taxon>Alphaproteobacteria</taxon>
        <taxon>Hyphomicrobiales</taxon>
        <taxon>Methylobacteriaceae</taxon>
        <taxon>Methylobacterium</taxon>
    </lineage>
</organism>
<dbReference type="Proteomes" id="UP001157440">
    <property type="component" value="Unassembled WGS sequence"/>
</dbReference>
<evidence type="ECO:0000313" key="1">
    <source>
        <dbReference type="EMBL" id="GLS74012.1"/>
    </source>
</evidence>
<reference evidence="2" key="1">
    <citation type="journal article" date="2019" name="Int. J. Syst. Evol. Microbiol.">
        <title>The Global Catalogue of Microorganisms (GCM) 10K type strain sequencing project: providing services to taxonomists for standard genome sequencing and annotation.</title>
        <authorList>
            <consortium name="The Broad Institute Genomics Platform"/>
            <consortium name="The Broad Institute Genome Sequencing Center for Infectious Disease"/>
            <person name="Wu L."/>
            <person name="Ma J."/>
        </authorList>
    </citation>
    <scope>NUCLEOTIDE SEQUENCE [LARGE SCALE GENOMIC DNA]</scope>
    <source>
        <strain evidence="2">NBRC 103632</strain>
    </source>
</reference>
<dbReference type="RefSeq" id="WP_238195448.1">
    <property type="nucleotide sequence ID" value="NZ_BPQZ01000005.1"/>
</dbReference>
<evidence type="ECO:0000313" key="2">
    <source>
        <dbReference type="Proteomes" id="UP001157440"/>
    </source>
</evidence>
<name>A0AA37TQW8_9HYPH</name>
<gene>
    <name evidence="1" type="ORF">GCM10007890_60270</name>
</gene>
<dbReference type="EMBL" id="BSPL01000033">
    <property type="protein sequence ID" value="GLS74012.1"/>
    <property type="molecule type" value="Genomic_DNA"/>
</dbReference>